<gene>
    <name evidence="2" type="ORF">EVAR_74555_1</name>
</gene>
<evidence type="ECO:0000313" key="2">
    <source>
        <dbReference type="EMBL" id="GBP11931.1"/>
    </source>
</evidence>
<evidence type="ECO:0000313" key="3">
    <source>
        <dbReference type="Proteomes" id="UP000299102"/>
    </source>
</evidence>
<feature type="compositionally biased region" description="Acidic residues" evidence="1">
    <location>
        <begin position="181"/>
        <end position="190"/>
    </location>
</feature>
<sequence>MNGELELLVSHMNVISVNQRILSFDRSSACEDVDSLCFISTGHTINRTPIPDSLSILITVSISILDSIPHYLRKTHTIVRFGALPDGGAGVTSRRAAARAESINLPFVAYRARRAARLSPGSGLPPVSFTFTSVFVQIVIDTASRIGFESGVERRIKNESRIRIESDTGTEIENGNGVQNECEDEIEPKV</sequence>
<proteinExistence type="predicted"/>
<protein>
    <submittedName>
        <fullName evidence="2">Uncharacterized protein</fullName>
    </submittedName>
</protein>
<feature type="compositionally biased region" description="Polar residues" evidence="1">
    <location>
        <begin position="167"/>
        <end position="179"/>
    </location>
</feature>
<evidence type="ECO:0000256" key="1">
    <source>
        <dbReference type="SAM" id="MobiDB-lite"/>
    </source>
</evidence>
<keyword evidence="3" id="KW-1185">Reference proteome</keyword>
<comment type="caution">
    <text evidence="2">The sequence shown here is derived from an EMBL/GenBank/DDBJ whole genome shotgun (WGS) entry which is preliminary data.</text>
</comment>
<name>A0A4C1TF55_EUMVA</name>
<feature type="region of interest" description="Disordered" evidence="1">
    <location>
        <begin position="167"/>
        <end position="190"/>
    </location>
</feature>
<dbReference type="Proteomes" id="UP000299102">
    <property type="component" value="Unassembled WGS sequence"/>
</dbReference>
<organism evidence="2 3">
    <name type="scientific">Eumeta variegata</name>
    <name type="common">Bagworm moth</name>
    <name type="synonym">Eumeta japonica</name>
    <dbReference type="NCBI Taxonomy" id="151549"/>
    <lineage>
        <taxon>Eukaryota</taxon>
        <taxon>Metazoa</taxon>
        <taxon>Ecdysozoa</taxon>
        <taxon>Arthropoda</taxon>
        <taxon>Hexapoda</taxon>
        <taxon>Insecta</taxon>
        <taxon>Pterygota</taxon>
        <taxon>Neoptera</taxon>
        <taxon>Endopterygota</taxon>
        <taxon>Lepidoptera</taxon>
        <taxon>Glossata</taxon>
        <taxon>Ditrysia</taxon>
        <taxon>Tineoidea</taxon>
        <taxon>Psychidae</taxon>
        <taxon>Oiketicinae</taxon>
        <taxon>Eumeta</taxon>
    </lineage>
</organism>
<accession>A0A4C1TF55</accession>
<reference evidence="2 3" key="1">
    <citation type="journal article" date="2019" name="Commun. Biol.">
        <title>The bagworm genome reveals a unique fibroin gene that provides high tensile strength.</title>
        <authorList>
            <person name="Kono N."/>
            <person name="Nakamura H."/>
            <person name="Ohtoshi R."/>
            <person name="Tomita M."/>
            <person name="Numata K."/>
            <person name="Arakawa K."/>
        </authorList>
    </citation>
    <scope>NUCLEOTIDE SEQUENCE [LARGE SCALE GENOMIC DNA]</scope>
</reference>
<dbReference type="EMBL" id="BGZK01000048">
    <property type="protein sequence ID" value="GBP11931.1"/>
    <property type="molecule type" value="Genomic_DNA"/>
</dbReference>
<dbReference type="AlphaFoldDB" id="A0A4C1TF55"/>